<organism evidence="3 4">
    <name type="scientific">Streptosporangium fragile</name>
    <dbReference type="NCBI Taxonomy" id="46186"/>
    <lineage>
        <taxon>Bacteria</taxon>
        <taxon>Bacillati</taxon>
        <taxon>Actinomycetota</taxon>
        <taxon>Actinomycetes</taxon>
        <taxon>Streptosporangiales</taxon>
        <taxon>Streptosporangiaceae</taxon>
        <taxon>Streptosporangium</taxon>
    </lineage>
</organism>
<keyword evidence="2" id="KW-0732">Signal</keyword>
<reference evidence="3 4" key="1">
    <citation type="journal article" date="2019" name="Int. J. Syst. Evol. Microbiol.">
        <title>The Global Catalogue of Microorganisms (GCM) 10K type strain sequencing project: providing services to taxonomists for standard genome sequencing and annotation.</title>
        <authorList>
            <consortium name="The Broad Institute Genomics Platform"/>
            <consortium name="The Broad Institute Genome Sequencing Center for Infectious Disease"/>
            <person name="Wu L."/>
            <person name="Ma J."/>
        </authorList>
    </citation>
    <scope>NUCLEOTIDE SEQUENCE [LARGE SCALE GENOMIC DNA]</scope>
    <source>
        <strain evidence="3 4">JCM 6242</strain>
    </source>
</reference>
<evidence type="ECO:0000313" key="4">
    <source>
        <dbReference type="Proteomes" id="UP001500831"/>
    </source>
</evidence>
<feature type="chain" id="PRO_5047278037" evidence="2">
    <location>
        <begin position="29"/>
        <end position="321"/>
    </location>
</feature>
<dbReference type="RefSeq" id="WP_344981253.1">
    <property type="nucleotide sequence ID" value="NZ_BAAAVI010000092.1"/>
</dbReference>
<proteinExistence type="predicted"/>
<protein>
    <submittedName>
        <fullName evidence="3">Uncharacterized protein</fullName>
    </submittedName>
</protein>
<evidence type="ECO:0000256" key="1">
    <source>
        <dbReference type="SAM" id="MobiDB-lite"/>
    </source>
</evidence>
<evidence type="ECO:0000313" key="3">
    <source>
        <dbReference type="EMBL" id="GAA2907774.1"/>
    </source>
</evidence>
<feature type="region of interest" description="Disordered" evidence="1">
    <location>
        <begin position="48"/>
        <end position="67"/>
    </location>
</feature>
<accession>A0ABN3W975</accession>
<feature type="signal peptide" evidence="2">
    <location>
        <begin position="1"/>
        <end position="28"/>
    </location>
</feature>
<dbReference type="Gene3D" id="2.60.120.260">
    <property type="entry name" value="Galactose-binding domain-like"/>
    <property type="match status" value="1"/>
</dbReference>
<dbReference type="Proteomes" id="UP001500831">
    <property type="component" value="Unassembled WGS sequence"/>
</dbReference>
<sequence>MRGRLRPWGLALLAVIVAAALGPLPAPAASAAAPLSAGERCRLNTEPDASTTLHLSGGRGQTYPAQGLPRLGRGDVVRIEPDQSDIVDVSLLSPADAWDLVTPAGNPRAAGSGYPAPLANQYSLVGWFGGAPIQVSRPSSCLMPSVETATLAINDPEAWDNTGAWDVVVKLYRAPVRDGGFESQTSRAVSAPWGTEGPDVKGVDINLGFAHTGRNNAFIVSAGREWNAIVQQIPVRRNTNYLLRGFIRTSGNINTAFFGVRLPGMWPPVEEHFGPSPAGAYQQIDKPFNSLDNDTVTVFAGFWGVGSEGWIQIDNVSVLLA</sequence>
<keyword evidence="4" id="KW-1185">Reference proteome</keyword>
<name>A0ABN3W975_9ACTN</name>
<gene>
    <name evidence="3" type="ORF">GCM10010517_74210</name>
</gene>
<comment type="caution">
    <text evidence="3">The sequence shown here is derived from an EMBL/GenBank/DDBJ whole genome shotgun (WGS) entry which is preliminary data.</text>
</comment>
<dbReference type="EMBL" id="BAAAVI010000092">
    <property type="protein sequence ID" value="GAA2907774.1"/>
    <property type="molecule type" value="Genomic_DNA"/>
</dbReference>
<evidence type="ECO:0000256" key="2">
    <source>
        <dbReference type="SAM" id="SignalP"/>
    </source>
</evidence>